<comment type="caution">
    <text evidence="1">The sequence shown here is derived from an EMBL/GenBank/DDBJ whole genome shotgun (WGS) entry which is preliminary data.</text>
</comment>
<evidence type="ECO:0000313" key="1">
    <source>
        <dbReference type="EMBL" id="KAK3933582.1"/>
    </source>
</evidence>
<feature type="non-terminal residue" evidence="1">
    <location>
        <position position="1"/>
    </location>
</feature>
<evidence type="ECO:0000313" key="2">
    <source>
        <dbReference type="Proteomes" id="UP001303473"/>
    </source>
</evidence>
<protein>
    <submittedName>
        <fullName evidence="1">Uncharacterized protein</fullName>
    </submittedName>
</protein>
<proteinExistence type="predicted"/>
<dbReference type="AlphaFoldDB" id="A0AAN6MX82"/>
<dbReference type="Proteomes" id="UP001303473">
    <property type="component" value="Unassembled WGS sequence"/>
</dbReference>
<name>A0AAN6MX82_9PEZI</name>
<organism evidence="1 2">
    <name type="scientific">Diplogelasinospora grovesii</name>
    <dbReference type="NCBI Taxonomy" id="303347"/>
    <lineage>
        <taxon>Eukaryota</taxon>
        <taxon>Fungi</taxon>
        <taxon>Dikarya</taxon>
        <taxon>Ascomycota</taxon>
        <taxon>Pezizomycotina</taxon>
        <taxon>Sordariomycetes</taxon>
        <taxon>Sordariomycetidae</taxon>
        <taxon>Sordariales</taxon>
        <taxon>Diplogelasinosporaceae</taxon>
        <taxon>Diplogelasinospora</taxon>
    </lineage>
</organism>
<gene>
    <name evidence="1" type="ORF">QBC46DRAFT_432930</name>
</gene>
<sequence>LIFYDHPYYKEKKVKLKHLDHFRIHVQEVHHVTLRPRDRVKSFPKSSYGRKVPVCS</sequence>
<accession>A0AAN6MX82</accession>
<dbReference type="EMBL" id="MU854122">
    <property type="protein sequence ID" value="KAK3933582.1"/>
    <property type="molecule type" value="Genomic_DNA"/>
</dbReference>
<keyword evidence="2" id="KW-1185">Reference proteome</keyword>
<reference evidence="2" key="1">
    <citation type="journal article" date="2023" name="Mol. Phylogenet. Evol.">
        <title>Genome-scale phylogeny and comparative genomics of the fungal order Sordariales.</title>
        <authorList>
            <person name="Hensen N."/>
            <person name="Bonometti L."/>
            <person name="Westerberg I."/>
            <person name="Brannstrom I.O."/>
            <person name="Guillou S."/>
            <person name="Cros-Aarteil S."/>
            <person name="Calhoun S."/>
            <person name="Haridas S."/>
            <person name="Kuo A."/>
            <person name="Mondo S."/>
            <person name="Pangilinan J."/>
            <person name="Riley R."/>
            <person name="LaButti K."/>
            <person name="Andreopoulos B."/>
            <person name="Lipzen A."/>
            <person name="Chen C."/>
            <person name="Yan M."/>
            <person name="Daum C."/>
            <person name="Ng V."/>
            <person name="Clum A."/>
            <person name="Steindorff A."/>
            <person name="Ohm R.A."/>
            <person name="Martin F."/>
            <person name="Silar P."/>
            <person name="Natvig D.O."/>
            <person name="Lalanne C."/>
            <person name="Gautier V."/>
            <person name="Ament-Velasquez S.L."/>
            <person name="Kruys A."/>
            <person name="Hutchinson M.I."/>
            <person name="Powell A.J."/>
            <person name="Barry K."/>
            <person name="Miller A.N."/>
            <person name="Grigoriev I.V."/>
            <person name="Debuchy R."/>
            <person name="Gladieux P."/>
            <person name="Hiltunen Thoren M."/>
            <person name="Johannesson H."/>
        </authorList>
    </citation>
    <scope>NUCLEOTIDE SEQUENCE [LARGE SCALE GENOMIC DNA]</scope>
    <source>
        <strain evidence="2">CBS 340.73</strain>
    </source>
</reference>